<dbReference type="Proteomes" id="UP000012039">
    <property type="component" value="Segment"/>
</dbReference>
<evidence type="ECO:0000313" key="2">
    <source>
        <dbReference type="Proteomes" id="UP000012039"/>
    </source>
</evidence>
<name>M4QH30_9CAUD</name>
<proteinExistence type="predicted"/>
<accession>M4QH30</accession>
<evidence type="ECO:0000313" key="1">
    <source>
        <dbReference type="EMBL" id="AGH26182.1"/>
    </source>
</evidence>
<organism evidence="1 2">
    <name type="scientific">Prochlorococcus phage MED4-213</name>
    <dbReference type="NCBI Taxonomy" id="889956"/>
    <lineage>
        <taxon>Viruses</taxon>
        <taxon>Duplodnaviria</taxon>
        <taxon>Heunggongvirae</taxon>
        <taxon>Uroviricota</taxon>
        <taxon>Caudoviricetes</taxon>
        <taxon>Eurybiavirus</taxon>
        <taxon>Eurybiavirus MED4213</taxon>
    </lineage>
</organism>
<reference evidence="1 2" key="1">
    <citation type="submission" date="2010-11" db="EMBL/GenBank/DDBJ databases">
        <title>The Genome Sequence of Cyanophage MED4-213.</title>
        <authorList>
            <consortium name="The Broad Institute Genome Sequencing Platform"/>
            <person name="Henn M.R."/>
            <person name="Sullivan M.S."/>
            <person name="Osburne M.S."/>
            <person name="Levin J."/>
            <person name="Malboeuf C."/>
            <person name="Casali M."/>
            <person name="Russ C."/>
            <person name="Lennon N."/>
            <person name="Chapman S.B."/>
            <person name="Erlich R."/>
            <person name="Young S.K."/>
            <person name="Yandava C."/>
            <person name="Zeng Q."/>
            <person name="Alvarado L."/>
            <person name="Anderson S."/>
            <person name="Berlin A."/>
            <person name="Chen Z."/>
            <person name="Freedman E."/>
            <person name="Gellesch M."/>
            <person name="Goldberg J."/>
            <person name="Green L."/>
            <person name="Griggs A."/>
            <person name="Gujja S."/>
            <person name="Heilman E.R."/>
            <person name="Heiman D."/>
            <person name="Hollinger A."/>
            <person name="Howarth C."/>
            <person name="Larson L."/>
            <person name="Mehta T."/>
            <person name="Pearson M."/>
            <person name="Roberts A."/>
            <person name="Ryan E."/>
            <person name="Saif S."/>
            <person name="Shea T."/>
            <person name="Shenoy N."/>
            <person name="Sisk P."/>
            <person name="Stolte C."/>
            <person name="Sykes S."/>
            <person name="White J."/>
            <person name="Yu Q."/>
            <person name="Coleman M.L."/>
            <person name="Huang K.H."/>
            <person name="Weigele P.R."/>
            <person name="DeFrancesco A.S."/>
            <person name="Kern S.E."/>
            <person name="Thompson L.R."/>
            <person name="Fu R."/>
            <person name="Hombeck B."/>
            <person name="Chisholm S.W."/>
            <person name="Haas B."/>
            <person name="Nusbaum C."/>
            <person name="Birren B."/>
        </authorList>
    </citation>
    <scope>NUCLEOTIDE SEQUENCE [LARGE SCALE GENOMIC DNA]</scope>
    <source>
        <strain evidence="1">MED4-213</strain>
    </source>
</reference>
<gene>
    <name evidence="1" type="ORF">CPMG_00081</name>
</gene>
<protein>
    <submittedName>
        <fullName evidence="1">Uncharacterized protein</fullName>
    </submittedName>
</protein>
<keyword evidence="2" id="KW-1185">Reference proteome</keyword>
<sequence>MSLEDIDPQFRLDADVAPTFVVKNYDIETGEFQVFYNDGTLSNDEWYGPLYMDLDSMQPDEEEPMRLQIARHVYSAVQTSRLKECPMEASKQVLAQMMGIEQSVDMVELMKHEQNQAIKDSTHVDPTLSATQIVNIFSEDDFDEQFERLSAELAEE</sequence>
<dbReference type="RefSeq" id="YP_007673827.1">
    <property type="nucleotide sequence ID" value="NC_020845.1"/>
</dbReference>
<dbReference type="EMBL" id="HQ634174">
    <property type="protein sequence ID" value="AGH26182.1"/>
    <property type="molecule type" value="Genomic_DNA"/>
</dbReference>
<dbReference type="GeneID" id="15010350"/>
<dbReference type="KEGG" id="vg:15010350"/>